<protein>
    <submittedName>
        <fullName evidence="1">Glutaredoxin</fullName>
    </submittedName>
</protein>
<sequence>MSVANNLIQLTDESTLRKALESKSQEVVIFFWAEWAEQCKQVESVIDELAAKYTKTQFFKIEAETFSEISEAYEISAVPTTIIAKKAKVLKKIDGANIPEIVKEVADSCAAANGIAGQTASATSPVEFKQDLNTRLKELIERAPVMVFIKGTAAQPRCGFSKKIVNMLNGQNIKYGYFDILTDEQVRQGLKEYSNWPTFPQLYISGELVGGVDIVSEMIESDELLDMIPEDSLAK</sequence>
<dbReference type="Proteomes" id="UP001150581">
    <property type="component" value="Unassembled WGS sequence"/>
</dbReference>
<proteinExistence type="predicted"/>
<gene>
    <name evidence="1" type="primary">GRX3_1</name>
    <name evidence="1" type="ORF">LPJ66_003352</name>
</gene>
<accession>A0ACC1IL15</accession>
<evidence type="ECO:0000313" key="2">
    <source>
        <dbReference type="Proteomes" id="UP001150581"/>
    </source>
</evidence>
<comment type="caution">
    <text evidence="1">The sequence shown here is derived from an EMBL/GenBank/DDBJ whole genome shotgun (WGS) entry which is preliminary data.</text>
</comment>
<organism evidence="1 2">
    <name type="scientific">Kickxella alabastrina</name>
    <dbReference type="NCBI Taxonomy" id="61397"/>
    <lineage>
        <taxon>Eukaryota</taxon>
        <taxon>Fungi</taxon>
        <taxon>Fungi incertae sedis</taxon>
        <taxon>Zoopagomycota</taxon>
        <taxon>Kickxellomycotina</taxon>
        <taxon>Kickxellomycetes</taxon>
        <taxon>Kickxellales</taxon>
        <taxon>Kickxellaceae</taxon>
        <taxon>Kickxella</taxon>
    </lineage>
</organism>
<keyword evidence="2" id="KW-1185">Reference proteome</keyword>
<evidence type="ECO:0000313" key="1">
    <source>
        <dbReference type="EMBL" id="KAJ1897463.1"/>
    </source>
</evidence>
<reference evidence="1" key="1">
    <citation type="submission" date="2022-07" db="EMBL/GenBank/DDBJ databases">
        <title>Phylogenomic reconstructions and comparative analyses of Kickxellomycotina fungi.</title>
        <authorList>
            <person name="Reynolds N.K."/>
            <person name="Stajich J.E."/>
            <person name="Barry K."/>
            <person name="Grigoriev I.V."/>
            <person name="Crous P."/>
            <person name="Smith M.E."/>
        </authorList>
    </citation>
    <scope>NUCLEOTIDE SEQUENCE</scope>
    <source>
        <strain evidence="1">Benny 63K</strain>
    </source>
</reference>
<dbReference type="EMBL" id="JANBPG010000332">
    <property type="protein sequence ID" value="KAJ1897463.1"/>
    <property type="molecule type" value="Genomic_DNA"/>
</dbReference>
<name>A0ACC1IL15_9FUNG</name>